<organism evidence="3 4">
    <name type="scientific">Dillenia turbinata</name>
    <dbReference type="NCBI Taxonomy" id="194707"/>
    <lineage>
        <taxon>Eukaryota</taxon>
        <taxon>Viridiplantae</taxon>
        <taxon>Streptophyta</taxon>
        <taxon>Embryophyta</taxon>
        <taxon>Tracheophyta</taxon>
        <taxon>Spermatophyta</taxon>
        <taxon>Magnoliopsida</taxon>
        <taxon>eudicotyledons</taxon>
        <taxon>Gunneridae</taxon>
        <taxon>Pentapetalae</taxon>
        <taxon>Dilleniales</taxon>
        <taxon>Dilleniaceae</taxon>
        <taxon>Dillenia</taxon>
    </lineage>
</organism>
<dbReference type="PANTHER" id="PTHR14379">
    <property type="entry name" value="LIMKAIN B LKAP"/>
    <property type="match status" value="1"/>
</dbReference>
<dbReference type="Pfam" id="PF14418">
    <property type="entry name" value="OHA"/>
    <property type="match status" value="1"/>
</dbReference>
<comment type="caution">
    <text evidence="3">The sequence shown here is derived from an EMBL/GenBank/DDBJ whole genome shotgun (WGS) entry which is preliminary data.</text>
</comment>
<reference evidence="3 4" key="1">
    <citation type="submission" date="2023-12" db="EMBL/GenBank/DDBJ databases">
        <title>A high-quality genome assembly for Dillenia turbinata (Dilleniales).</title>
        <authorList>
            <person name="Chanderbali A."/>
        </authorList>
    </citation>
    <scope>NUCLEOTIDE SEQUENCE [LARGE SCALE GENOMIC DNA]</scope>
    <source>
        <strain evidence="3">LSX21</strain>
        <tissue evidence="3">Leaf</tissue>
    </source>
</reference>
<dbReference type="PANTHER" id="PTHR14379:SF6">
    <property type="entry name" value="EMB|CAB71880.1"/>
    <property type="match status" value="1"/>
</dbReference>
<dbReference type="GO" id="GO:0004540">
    <property type="term" value="F:RNA nuclease activity"/>
    <property type="evidence" value="ECO:0007669"/>
    <property type="project" value="InterPro"/>
</dbReference>
<name>A0AAN8UYE2_9MAGN</name>
<feature type="region of interest" description="Disordered" evidence="1">
    <location>
        <begin position="829"/>
        <end position="1007"/>
    </location>
</feature>
<evidence type="ECO:0000313" key="4">
    <source>
        <dbReference type="Proteomes" id="UP001370490"/>
    </source>
</evidence>
<feature type="compositionally biased region" description="Basic and acidic residues" evidence="1">
    <location>
        <begin position="936"/>
        <end position="948"/>
    </location>
</feature>
<evidence type="ECO:0000259" key="2">
    <source>
        <dbReference type="PROSITE" id="PS51644"/>
    </source>
</evidence>
<sequence length="1007" mass="110892">MKLLSPRALSLPSSSSSLFLYKVQFSYFSTSSHSHSPSSSSSSSFSSYSSRKHDEEIRNVRVYVWWDFENCSLPTGTNVFKVSQSITAAIRANGIKGPIQITAFGDVLQLSRANQEALSATGIILSHIPNGGKNSADRSLLVDLMYWVSQNPPPAHLFLISGDTVFANILHRLRMNNYNVLLASPETAPSVLCSAASIMWHWGTLVRGENLTGRHFNQPPDGPYGSWYGHSKAPIEDPFLVVDQQACPKSEEIPEQASESKPRSVPKMVVKQISNILNTYPKGLSITELRAELIRSSVYVDRDFYGYKKFSRFLLSMPQVLKLRARADGQFLVCSATPKAPEANEPNLDMAAAPVTTPKDKDLYTSPDSKVKDCSVNGFFTPPLPVTTPKDQNISISSESKVKDCSLNGSVTPAVPVTSKDQLSISPGSEVKDSSQNGFVTPLREPVGADLHLHSKEISAAHNEGQSASLGKPDSATKMGFFHRISRKWFAKDGGIISTSDSFPEERNPSDVSGETKHEKKTEESRVEPTDPPSIALNPLSKDESAKKISMSSEACSGQVNAPHGFFKRFMNRCRILINGNPDSLSDQSTETVKQIDKLGQEHHLFSQDAFWSGMLSFLKTTKGSGLVSQSKTREQLAQNLKKDGPLVLRSVGKVDLLHLVELLIYEKKWVQEYSSQISPFKLVFPAAKFSSVDHLGGSNGLSSIFLNTLPMSHSLRNPHNGEVKQCQDLSNSGVSPVINKRKSRDEVIADCQQLVAEILKEHPKGFNLGAFRKMFLDKYGYFLELQPLGYTKLATLLQLMPGVKVESTYILPSLETLKESRPDVNAPEKATYAGISSDSELSDASRKGDDNDSLWEELGPVAMSNPSKTETVPGVKKKGKEMVTKQIDFDYEPSLSDEDLTDSEGETLPLEKSEGQRKPGGNYSNSSLIQVLDSWHSRKEDSHKKDMSQNMSDMFGIGNKSEARAINCGRKQGPRNTYSFVKDDKDKPIDGILGTLKRPGESRMMG</sequence>
<dbReference type="Gene3D" id="3.30.420.610">
    <property type="entry name" value="LOTUS domain-like"/>
    <property type="match status" value="2"/>
</dbReference>
<gene>
    <name evidence="3" type="ORF">RJ641_010400</name>
</gene>
<dbReference type="CDD" id="cd08824">
    <property type="entry name" value="LOTUS"/>
    <property type="match status" value="2"/>
</dbReference>
<dbReference type="Proteomes" id="UP001370490">
    <property type="component" value="Unassembled WGS sequence"/>
</dbReference>
<dbReference type="AlphaFoldDB" id="A0AAN8UYE2"/>
<accession>A0AAN8UYE2</accession>
<dbReference type="PROSITE" id="PS51644">
    <property type="entry name" value="HTH_OST"/>
    <property type="match status" value="2"/>
</dbReference>
<dbReference type="GO" id="GO:0010468">
    <property type="term" value="P:regulation of gene expression"/>
    <property type="evidence" value="ECO:0007669"/>
    <property type="project" value="InterPro"/>
</dbReference>
<dbReference type="CDD" id="cd10910">
    <property type="entry name" value="PIN_limkain_b1_N_like"/>
    <property type="match status" value="1"/>
</dbReference>
<evidence type="ECO:0000313" key="3">
    <source>
        <dbReference type="EMBL" id="KAK6924200.1"/>
    </source>
</evidence>
<protein>
    <submittedName>
        <fullName evidence="3">NYN domain, MARF1-type</fullName>
    </submittedName>
</protein>
<feature type="compositionally biased region" description="Basic and acidic residues" evidence="1">
    <location>
        <begin position="504"/>
        <end position="529"/>
    </location>
</feature>
<dbReference type="InterPro" id="IPR025605">
    <property type="entry name" value="OST-HTH/LOTUS_dom"/>
</dbReference>
<dbReference type="InterPro" id="IPR025677">
    <property type="entry name" value="OST-HTH-assoc_dom"/>
</dbReference>
<dbReference type="InterPro" id="IPR021139">
    <property type="entry name" value="NYN"/>
</dbReference>
<evidence type="ECO:0000256" key="1">
    <source>
        <dbReference type="SAM" id="MobiDB-lite"/>
    </source>
</evidence>
<dbReference type="Pfam" id="PF01936">
    <property type="entry name" value="NYN"/>
    <property type="match status" value="1"/>
</dbReference>
<feature type="region of interest" description="Disordered" evidence="1">
    <location>
        <begin position="418"/>
        <end position="443"/>
    </location>
</feature>
<feature type="domain" description="HTH OST-type" evidence="2">
    <location>
        <begin position="265"/>
        <end position="337"/>
    </location>
</feature>
<dbReference type="InterPro" id="IPR041966">
    <property type="entry name" value="LOTUS-like"/>
</dbReference>
<feature type="domain" description="HTH OST-type" evidence="2">
    <location>
        <begin position="748"/>
        <end position="822"/>
    </location>
</feature>
<dbReference type="EMBL" id="JBAMMX010000017">
    <property type="protein sequence ID" value="KAK6924200.1"/>
    <property type="molecule type" value="Genomic_DNA"/>
</dbReference>
<keyword evidence="4" id="KW-1185">Reference proteome</keyword>
<feature type="region of interest" description="Disordered" evidence="1">
    <location>
        <begin position="498"/>
        <end position="548"/>
    </location>
</feature>
<dbReference type="GO" id="GO:0005777">
    <property type="term" value="C:peroxisome"/>
    <property type="evidence" value="ECO:0007669"/>
    <property type="project" value="InterPro"/>
</dbReference>
<dbReference type="Pfam" id="PF12872">
    <property type="entry name" value="OST-HTH"/>
    <property type="match status" value="2"/>
</dbReference>
<dbReference type="InterPro" id="IPR024768">
    <property type="entry name" value="Marf1"/>
</dbReference>
<feature type="compositionally biased region" description="Acidic residues" evidence="1">
    <location>
        <begin position="890"/>
        <end position="906"/>
    </location>
</feature>
<proteinExistence type="predicted"/>